<dbReference type="InterPro" id="IPR050951">
    <property type="entry name" value="Retrovirus_Pol_polyprotein"/>
</dbReference>
<dbReference type="OrthoDB" id="6153221at2759"/>
<dbReference type="Gene3D" id="1.10.340.70">
    <property type="match status" value="1"/>
</dbReference>
<evidence type="ECO:0000259" key="1">
    <source>
        <dbReference type="Pfam" id="PF17921"/>
    </source>
</evidence>
<dbReference type="AlphaFoldDB" id="A0A6J8DUV7"/>
<gene>
    <name evidence="2" type="ORF">MCOR_44221</name>
</gene>
<dbReference type="InterPro" id="IPR041588">
    <property type="entry name" value="Integrase_H2C2"/>
</dbReference>
<evidence type="ECO:0000313" key="3">
    <source>
        <dbReference type="Proteomes" id="UP000507470"/>
    </source>
</evidence>
<dbReference type="Proteomes" id="UP000507470">
    <property type="component" value="Unassembled WGS sequence"/>
</dbReference>
<evidence type="ECO:0000313" key="2">
    <source>
        <dbReference type="EMBL" id="CAC5411094.1"/>
    </source>
</evidence>
<name>A0A6J8DUV7_MYTCO</name>
<reference evidence="2 3" key="1">
    <citation type="submission" date="2020-06" db="EMBL/GenBank/DDBJ databases">
        <authorList>
            <person name="Li R."/>
            <person name="Bekaert M."/>
        </authorList>
    </citation>
    <scope>NUCLEOTIDE SEQUENCE [LARGE SCALE GENOMIC DNA]</scope>
    <source>
        <strain evidence="3">wild</strain>
    </source>
</reference>
<organism evidence="2 3">
    <name type="scientific">Mytilus coruscus</name>
    <name type="common">Sea mussel</name>
    <dbReference type="NCBI Taxonomy" id="42192"/>
    <lineage>
        <taxon>Eukaryota</taxon>
        <taxon>Metazoa</taxon>
        <taxon>Spiralia</taxon>
        <taxon>Lophotrochozoa</taxon>
        <taxon>Mollusca</taxon>
        <taxon>Bivalvia</taxon>
        <taxon>Autobranchia</taxon>
        <taxon>Pteriomorphia</taxon>
        <taxon>Mytilida</taxon>
        <taxon>Mytiloidea</taxon>
        <taxon>Mytilidae</taxon>
        <taxon>Mytilinae</taxon>
        <taxon>Mytilus</taxon>
    </lineage>
</organism>
<dbReference type="EMBL" id="CACVKT020007820">
    <property type="protein sequence ID" value="CAC5411094.1"/>
    <property type="molecule type" value="Genomic_DNA"/>
</dbReference>
<dbReference type="PANTHER" id="PTHR37984">
    <property type="entry name" value="PROTEIN CBG26694"/>
    <property type="match status" value="1"/>
</dbReference>
<dbReference type="FunFam" id="1.10.340.70:FF:000001">
    <property type="entry name" value="Retrovirus-related Pol polyprotein from transposon gypsy-like Protein"/>
    <property type="match status" value="1"/>
</dbReference>
<feature type="domain" description="Integrase zinc-binding" evidence="1">
    <location>
        <begin position="68"/>
        <end position="125"/>
    </location>
</feature>
<protein>
    <recommendedName>
        <fullName evidence="1">Integrase zinc-binding domain-containing protein</fullName>
    </recommendedName>
</protein>
<dbReference type="Pfam" id="PF17921">
    <property type="entry name" value="Integrase_H2C2"/>
    <property type="match status" value="1"/>
</dbReference>
<keyword evidence="3" id="KW-1185">Reference proteome</keyword>
<accession>A0A6J8DUV7</accession>
<proteinExistence type="predicted"/>
<sequence>MQDDVIKIARQWKENLDIKPQWQEISHISKKHKAYWAQWDRLVVVDGILYRKWINTITNAHSLQHILPHTFRREVLKMLHDDPLAGHMGIKRTTARVRHRFDWVGYQTFVDKYCKRCIECQKRKGSSNATRASMKTYVVGETMDRVAIDI</sequence>
<dbReference type="PANTHER" id="PTHR37984:SF15">
    <property type="entry name" value="INTEGRASE CATALYTIC DOMAIN-CONTAINING PROTEIN"/>
    <property type="match status" value="1"/>
</dbReference>